<dbReference type="KEGG" id="cten:18246711"/>
<dbReference type="FunFam" id="1.50.10.20:FF:000006">
    <property type="entry name" value="Mannan endo-1,6-alpha-mannosidase"/>
    <property type="match status" value="1"/>
</dbReference>
<name>G3AZ33_CANTC</name>
<dbReference type="HOGENOM" id="CLU_025694_1_1_1"/>
<evidence type="ECO:0000256" key="4">
    <source>
        <dbReference type="ARBA" id="ARBA00012350"/>
    </source>
</evidence>
<comment type="subcellular location">
    <subcellularLocation>
        <location evidence="2">Endomembrane system</location>
    </subcellularLocation>
</comment>
<dbReference type="InterPro" id="IPR005198">
    <property type="entry name" value="Glyco_hydro_76"/>
</dbReference>
<dbReference type="OrthoDB" id="4187847at2759"/>
<feature type="chain" id="PRO_5003442659" description="Mannan endo-1,6-alpha-mannosidase" evidence="12">
    <location>
        <begin position="19"/>
        <end position="450"/>
    </location>
</feature>
<organism evidence="14">
    <name type="scientific">Candida tenuis (strain ATCC 10573 / BCRC 21748 / CBS 615 / JCM 9827 / NBRC 10315 / NRRL Y-1498 / VKM Y-70)</name>
    <name type="common">Yeast</name>
    <name type="synonym">Yamadazyma tenuis</name>
    <dbReference type="NCBI Taxonomy" id="590646"/>
    <lineage>
        <taxon>Eukaryota</taxon>
        <taxon>Fungi</taxon>
        <taxon>Dikarya</taxon>
        <taxon>Ascomycota</taxon>
        <taxon>Saccharomycotina</taxon>
        <taxon>Pichiomycetes</taxon>
        <taxon>Debaryomycetaceae</taxon>
        <taxon>Yamadazyma</taxon>
    </lineage>
</organism>
<dbReference type="GO" id="GO:0008496">
    <property type="term" value="F:mannan endo-1,6-alpha-mannosidase activity"/>
    <property type="evidence" value="ECO:0007669"/>
    <property type="project" value="UniProtKB-UniRule"/>
</dbReference>
<dbReference type="STRING" id="590646.G3AZ33"/>
<dbReference type="GO" id="GO:0009272">
    <property type="term" value="P:fungal-type cell wall biogenesis"/>
    <property type="evidence" value="ECO:0007669"/>
    <property type="project" value="TreeGrafter"/>
</dbReference>
<evidence type="ECO:0000256" key="12">
    <source>
        <dbReference type="SAM" id="SignalP"/>
    </source>
</evidence>
<evidence type="ECO:0000256" key="7">
    <source>
        <dbReference type="ARBA" id="ARBA00023136"/>
    </source>
</evidence>
<evidence type="ECO:0000256" key="10">
    <source>
        <dbReference type="ARBA" id="ARBA00023316"/>
    </source>
</evidence>
<dbReference type="GO" id="GO:0007117">
    <property type="term" value="P:budding cell bud growth"/>
    <property type="evidence" value="ECO:0007669"/>
    <property type="project" value="TreeGrafter"/>
</dbReference>
<dbReference type="GO" id="GO:0071555">
    <property type="term" value="P:cell wall organization"/>
    <property type="evidence" value="ECO:0007669"/>
    <property type="project" value="UniProtKB-KW"/>
</dbReference>
<evidence type="ECO:0000313" key="14">
    <source>
        <dbReference type="Proteomes" id="UP000000707"/>
    </source>
</evidence>
<dbReference type="EMBL" id="GL996512">
    <property type="protein sequence ID" value="EGV65994.1"/>
    <property type="molecule type" value="Genomic_DNA"/>
</dbReference>
<dbReference type="InterPro" id="IPR008928">
    <property type="entry name" value="6-hairpin_glycosidase_sf"/>
</dbReference>
<comment type="catalytic activity">
    <reaction evidence="1 11">
        <text>Random hydrolysis of (1-&gt;6)-alpha-D-mannosidic linkages in unbranched (1-&gt;6)-mannans.</text>
        <dbReference type="EC" id="3.2.1.101"/>
    </reaction>
</comment>
<dbReference type="PANTHER" id="PTHR12145:SF36">
    <property type="entry name" value="MANNAN ENDO-1,6-ALPHA-MANNOSIDASE DCW1"/>
    <property type="match status" value="1"/>
</dbReference>
<dbReference type="PANTHER" id="PTHR12145">
    <property type="entry name" value="MANNAN ENDO-1,6-ALPHA-MANNOSIDASE DCW1"/>
    <property type="match status" value="1"/>
</dbReference>
<dbReference type="EC" id="3.2.1.101" evidence="4 11"/>
<dbReference type="Proteomes" id="UP000000707">
    <property type="component" value="Unassembled WGS sequence"/>
</dbReference>
<evidence type="ECO:0000256" key="1">
    <source>
        <dbReference type="ARBA" id="ARBA00001452"/>
    </source>
</evidence>
<evidence type="ECO:0000256" key="8">
    <source>
        <dbReference type="ARBA" id="ARBA00023180"/>
    </source>
</evidence>
<dbReference type="InterPro" id="IPR014480">
    <property type="entry name" value="Mannan-1_6-alpha_mannosidase"/>
</dbReference>
<feature type="signal peptide" evidence="12">
    <location>
        <begin position="1"/>
        <end position="18"/>
    </location>
</feature>
<sequence length="450" mass="49074">MRLHQFLVSLFMITITIAVDITIGDVDSVCEAAKYVADGEWNYYEGLKYGGVVGMFASPNYWWNAGEAFGGMVIYYTFCDNKNESLRDLIVDGMYAQAGSDYNYIPSNQSLTEGNDDQGVWGMAIMEAAERNLTQPSDDHSWIALSQAIFNTMNARWDTSHCSGGLRWQIFTWNSGYDYKNTISNGLLFHLAARLARYTGNDSYVDTAEKVWNWMSDVGFFNRDGDDLIIYDGAKIANNCSAITKTRWSYTYGILLSGCAYLYNHTQDETWKEYSEEIIRVAVDYFQSDGIMSEASCASGSHCNNDQRSFRSLFSRCLGVASVLIPGSDSLMSDFLTKSAEAAAQSCSGGTDGVTCGEDWTASGYDGVYGLGEQMSALEVMLSTIQGNFAAPLTVDTGGNNDTDSEAGLGSEVQTNSNEVKISGKDKAGAGVLTAVVLAILSGGGAWMIF</sequence>
<dbReference type="Pfam" id="PF03663">
    <property type="entry name" value="Glyco_hydro_76"/>
    <property type="match status" value="1"/>
</dbReference>
<dbReference type="AlphaFoldDB" id="G3AZ33"/>
<evidence type="ECO:0000256" key="2">
    <source>
        <dbReference type="ARBA" id="ARBA00004308"/>
    </source>
</evidence>
<proteinExistence type="inferred from homology"/>
<evidence type="ECO:0000256" key="9">
    <source>
        <dbReference type="ARBA" id="ARBA00023295"/>
    </source>
</evidence>
<keyword evidence="14" id="KW-1185">Reference proteome</keyword>
<evidence type="ECO:0000256" key="3">
    <source>
        <dbReference type="ARBA" id="ARBA00009699"/>
    </source>
</evidence>
<dbReference type="GeneID" id="18246711"/>
<evidence type="ECO:0000256" key="11">
    <source>
        <dbReference type="PIRNR" id="PIRNR016302"/>
    </source>
</evidence>
<keyword evidence="5 12" id="KW-0732">Signal</keyword>
<gene>
    <name evidence="13" type="ORF">CANTEDRAFT_112867</name>
</gene>
<dbReference type="GO" id="GO:0016052">
    <property type="term" value="P:carbohydrate catabolic process"/>
    <property type="evidence" value="ECO:0007669"/>
    <property type="project" value="InterPro"/>
</dbReference>
<keyword evidence="10" id="KW-0961">Cell wall biogenesis/degradation</keyword>
<keyword evidence="9 11" id="KW-0326">Glycosidase</keyword>
<dbReference type="eggNOG" id="ENOG502QWHG">
    <property type="taxonomic scope" value="Eukaryota"/>
</dbReference>
<evidence type="ECO:0000256" key="5">
    <source>
        <dbReference type="ARBA" id="ARBA00022729"/>
    </source>
</evidence>
<keyword evidence="8" id="KW-0325">Glycoprotein</keyword>
<dbReference type="GO" id="GO:0012505">
    <property type="term" value="C:endomembrane system"/>
    <property type="evidence" value="ECO:0007669"/>
    <property type="project" value="UniProtKB-SubCell"/>
</dbReference>
<dbReference type="PIRSF" id="PIRSF016302">
    <property type="entry name" value="Man_a_manosd"/>
    <property type="match status" value="1"/>
</dbReference>
<protein>
    <recommendedName>
        <fullName evidence="4 11">Mannan endo-1,6-alpha-mannosidase</fullName>
        <ecNumber evidence="4 11">3.2.1.101</ecNumber>
    </recommendedName>
</protein>
<comment type="similarity">
    <text evidence="3 11">Belongs to the glycosyl hydrolase 76 family.</text>
</comment>
<dbReference type="Gene3D" id="1.50.10.20">
    <property type="match status" value="1"/>
</dbReference>
<dbReference type="SUPFAM" id="SSF48208">
    <property type="entry name" value="Six-hairpin glycosidases"/>
    <property type="match status" value="1"/>
</dbReference>
<reference evidence="13 14" key="1">
    <citation type="journal article" date="2011" name="Proc. Natl. Acad. Sci. U.S.A.">
        <title>Comparative genomics of xylose-fermenting fungi for enhanced biofuel production.</title>
        <authorList>
            <person name="Wohlbach D.J."/>
            <person name="Kuo A."/>
            <person name="Sato T.K."/>
            <person name="Potts K.M."/>
            <person name="Salamov A.A."/>
            <person name="LaButti K.M."/>
            <person name="Sun H."/>
            <person name="Clum A."/>
            <person name="Pangilinan J.L."/>
            <person name="Lindquist E.A."/>
            <person name="Lucas S."/>
            <person name="Lapidus A."/>
            <person name="Jin M."/>
            <person name="Gunawan C."/>
            <person name="Balan V."/>
            <person name="Dale B.E."/>
            <person name="Jeffries T.W."/>
            <person name="Zinkel R."/>
            <person name="Barry K.W."/>
            <person name="Grigoriev I.V."/>
            <person name="Gasch A.P."/>
        </authorList>
    </citation>
    <scope>NUCLEOTIDE SEQUENCE [LARGE SCALE GENOMIC DNA]</scope>
    <source>
        <strain evidence="14">ATCC 10573 / BCRC 21748 / CBS 615 / JCM 9827 / NBRC 10315 / NRRL Y-1498 / VKM Y-70</strain>
    </source>
</reference>
<evidence type="ECO:0000256" key="6">
    <source>
        <dbReference type="ARBA" id="ARBA00022801"/>
    </source>
</evidence>
<keyword evidence="6 11" id="KW-0378">Hydrolase</keyword>
<keyword evidence="7" id="KW-0472">Membrane</keyword>
<evidence type="ECO:0000313" key="13">
    <source>
        <dbReference type="EMBL" id="EGV65994.1"/>
    </source>
</evidence>
<accession>G3AZ33</accession>